<proteinExistence type="predicted"/>
<evidence type="ECO:0008006" key="4">
    <source>
        <dbReference type="Google" id="ProtNLM"/>
    </source>
</evidence>
<evidence type="ECO:0000256" key="1">
    <source>
        <dbReference type="SAM" id="MobiDB-lite"/>
    </source>
</evidence>
<dbReference type="Proteomes" id="UP000193689">
    <property type="component" value="Unassembled WGS sequence"/>
</dbReference>
<evidence type="ECO:0000313" key="2">
    <source>
        <dbReference type="EMBL" id="ORY70967.1"/>
    </source>
</evidence>
<dbReference type="EMBL" id="MCFJ01000001">
    <property type="protein sequence ID" value="ORY70967.1"/>
    <property type="molecule type" value="Genomic_DNA"/>
</dbReference>
<dbReference type="AlphaFoldDB" id="A0A1Y2EHR5"/>
<feature type="compositionally biased region" description="Basic and acidic residues" evidence="1">
    <location>
        <begin position="153"/>
        <end position="166"/>
    </location>
</feature>
<reference evidence="2 3" key="1">
    <citation type="submission" date="2016-07" db="EMBL/GenBank/DDBJ databases">
        <title>Pervasive Adenine N6-methylation of Active Genes in Fungi.</title>
        <authorList>
            <consortium name="DOE Joint Genome Institute"/>
            <person name="Mondo S.J."/>
            <person name="Dannebaum R.O."/>
            <person name="Kuo R.C."/>
            <person name="Labutti K."/>
            <person name="Haridas S."/>
            <person name="Kuo A."/>
            <person name="Salamov A."/>
            <person name="Ahrendt S.R."/>
            <person name="Lipzen A."/>
            <person name="Sullivan W."/>
            <person name="Andreopoulos W.B."/>
            <person name="Clum A."/>
            <person name="Lindquist E."/>
            <person name="Daum C."/>
            <person name="Ramamoorthy G.K."/>
            <person name="Gryganskyi A."/>
            <person name="Culley D."/>
            <person name="Magnuson J.K."/>
            <person name="James T.Y."/>
            <person name="O'Malley M.A."/>
            <person name="Stajich J.E."/>
            <person name="Spatafora J.W."/>
            <person name="Visel A."/>
            <person name="Grigoriev I.V."/>
        </authorList>
    </citation>
    <scope>NUCLEOTIDE SEQUENCE [LARGE SCALE GENOMIC DNA]</scope>
    <source>
        <strain evidence="2 3">CBS 129021</strain>
    </source>
</reference>
<keyword evidence="3" id="KW-1185">Reference proteome</keyword>
<gene>
    <name evidence="2" type="ORF">BCR38DRAFT_331317</name>
</gene>
<sequence length="297" mass="33508">MSAAPPSYEQATADSPLPPFQRIERNGIPPNARRSMEDELRELPPGWVRTYDPETNHQFFVDTRADPAPRSIWHHPYDDDEYMKSLPAEERTRIKGLVRHPMQEDITAETTDDEEGEGTHHQNLSLGHGKPQQKHKQTGFGRRLKDKLTGSTHEQRLAARQQREKQERDLYRQHLLFRTGLQKAIQTGQPQLLGKDDNGSDVYLEPPGSRYPGVKSVRRINSQMQEVFYGEGAAVPVGARHIRPDGFYDVGLMHGRSVGRPYQTYQRPYGNGYGGGIGMFPVAAPLIGGMMLGGLLF</sequence>
<name>A0A1Y2EHR5_9PEZI</name>
<dbReference type="STRING" id="1141098.A0A1Y2EHR5"/>
<accession>A0A1Y2EHR5</accession>
<feature type="region of interest" description="Disordered" evidence="1">
    <location>
        <begin position="1"/>
        <end position="39"/>
    </location>
</feature>
<organism evidence="2 3">
    <name type="scientific">Pseudomassariella vexata</name>
    <dbReference type="NCBI Taxonomy" id="1141098"/>
    <lineage>
        <taxon>Eukaryota</taxon>
        <taxon>Fungi</taxon>
        <taxon>Dikarya</taxon>
        <taxon>Ascomycota</taxon>
        <taxon>Pezizomycotina</taxon>
        <taxon>Sordariomycetes</taxon>
        <taxon>Xylariomycetidae</taxon>
        <taxon>Amphisphaeriales</taxon>
        <taxon>Pseudomassariaceae</taxon>
        <taxon>Pseudomassariella</taxon>
    </lineage>
</organism>
<protein>
    <recommendedName>
        <fullName evidence="4">WW domain-containing protein</fullName>
    </recommendedName>
</protein>
<feature type="compositionally biased region" description="Acidic residues" evidence="1">
    <location>
        <begin position="106"/>
        <end position="116"/>
    </location>
</feature>
<dbReference type="Gene3D" id="2.20.70.10">
    <property type="match status" value="1"/>
</dbReference>
<comment type="caution">
    <text evidence="2">The sequence shown here is derived from an EMBL/GenBank/DDBJ whole genome shotgun (WGS) entry which is preliminary data.</text>
</comment>
<evidence type="ECO:0000313" key="3">
    <source>
        <dbReference type="Proteomes" id="UP000193689"/>
    </source>
</evidence>
<dbReference type="RefSeq" id="XP_040720559.1">
    <property type="nucleotide sequence ID" value="XM_040855044.1"/>
</dbReference>
<dbReference type="GeneID" id="63771256"/>
<dbReference type="InParanoid" id="A0A1Y2EHR5"/>
<feature type="region of interest" description="Disordered" evidence="1">
    <location>
        <begin position="102"/>
        <end position="166"/>
    </location>
</feature>
<feature type="compositionally biased region" description="Basic residues" evidence="1">
    <location>
        <begin position="131"/>
        <end position="145"/>
    </location>
</feature>
<dbReference type="OrthoDB" id="2367685at2759"/>